<dbReference type="Pfam" id="PF02875">
    <property type="entry name" value="Mur_ligase_C"/>
    <property type="match status" value="1"/>
</dbReference>
<evidence type="ECO:0000256" key="17">
    <source>
        <dbReference type="HAMAP-Rule" id="MF_00639"/>
    </source>
</evidence>
<dbReference type="SUPFAM" id="SSF53623">
    <property type="entry name" value="MurD-like peptide ligases, catalytic domain"/>
    <property type="match status" value="1"/>
</dbReference>
<dbReference type="InterPro" id="IPR005762">
    <property type="entry name" value="MurD"/>
</dbReference>
<dbReference type="Gene3D" id="3.90.190.20">
    <property type="entry name" value="Mur ligase, C-terminal domain"/>
    <property type="match status" value="1"/>
</dbReference>
<protein>
    <recommendedName>
        <fullName evidence="6 17">UDP-N-acetylmuramoylalanine--D-glutamate ligase</fullName>
        <ecNumber evidence="5 17">6.3.2.9</ecNumber>
    </recommendedName>
    <alternativeName>
        <fullName evidence="15 17">D-glutamic acid-adding enzyme</fullName>
    </alternativeName>
    <alternativeName>
        <fullName evidence="14 17">UDP-N-acetylmuramoyl-L-alanyl-D-glutamate synthetase</fullName>
    </alternativeName>
</protein>
<dbReference type="GO" id="GO:0005524">
    <property type="term" value="F:ATP binding"/>
    <property type="evidence" value="ECO:0007669"/>
    <property type="project" value="UniProtKB-UniRule"/>
</dbReference>
<dbReference type="EMBL" id="JACRTL010000001">
    <property type="protein sequence ID" value="MBC8609934.1"/>
    <property type="molecule type" value="Genomic_DNA"/>
</dbReference>
<evidence type="ECO:0000256" key="2">
    <source>
        <dbReference type="ARBA" id="ARBA00004496"/>
    </source>
</evidence>
<dbReference type="Proteomes" id="UP000632659">
    <property type="component" value="Unassembled WGS sequence"/>
</dbReference>
<evidence type="ECO:0000256" key="10">
    <source>
        <dbReference type="ARBA" id="ARBA00022840"/>
    </source>
</evidence>
<dbReference type="AlphaFoldDB" id="A0A8J6NZN1"/>
<evidence type="ECO:0000256" key="1">
    <source>
        <dbReference type="ARBA" id="ARBA00002734"/>
    </source>
</evidence>
<dbReference type="InterPro" id="IPR004101">
    <property type="entry name" value="Mur_ligase_C"/>
</dbReference>
<dbReference type="Gene3D" id="3.40.50.720">
    <property type="entry name" value="NAD(P)-binding Rossmann-like Domain"/>
    <property type="match status" value="1"/>
</dbReference>
<gene>
    <name evidence="17" type="primary">murD</name>
    <name evidence="21" type="ORF">H8702_02210</name>
</gene>
<comment type="pathway">
    <text evidence="3 17 18">Cell wall biogenesis; peptidoglycan biosynthesis.</text>
</comment>
<dbReference type="NCBIfam" id="TIGR01087">
    <property type="entry name" value="murD"/>
    <property type="match status" value="1"/>
</dbReference>
<evidence type="ECO:0000259" key="20">
    <source>
        <dbReference type="Pfam" id="PF08245"/>
    </source>
</evidence>
<keyword evidence="8 17" id="KW-0436">Ligase</keyword>
<name>A0A8J6NZN1_9FIRM</name>
<proteinExistence type="inferred from homology"/>
<feature type="domain" description="Mur ligase C-terminal" evidence="19">
    <location>
        <begin position="325"/>
        <end position="443"/>
    </location>
</feature>
<dbReference type="Gene3D" id="3.40.1190.10">
    <property type="entry name" value="Mur-like, catalytic domain"/>
    <property type="match status" value="1"/>
</dbReference>
<comment type="subcellular location">
    <subcellularLocation>
        <location evidence="2 17 18">Cytoplasm</location>
    </subcellularLocation>
</comment>
<evidence type="ECO:0000256" key="9">
    <source>
        <dbReference type="ARBA" id="ARBA00022741"/>
    </source>
</evidence>
<evidence type="ECO:0000256" key="11">
    <source>
        <dbReference type="ARBA" id="ARBA00022960"/>
    </source>
</evidence>
<dbReference type="InterPro" id="IPR036565">
    <property type="entry name" value="Mur-like_cat_sf"/>
</dbReference>
<evidence type="ECO:0000256" key="8">
    <source>
        <dbReference type="ARBA" id="ARBA00022598"/>
    </source>
</evidence>
<dbReference type="SUPFAM" id="SSF51984">
    <property type="entry name" value="MurCD N-terminal domain"/>
    <property type="match status" value="1"/>
</dbReference>
<evidence type="ECO:0000256" key="16">
    <source>
        <dbReference type="ARBA" id="ARBA00047632"/>
    </source>
</evidence>
<dbReference type="EC" id="6.3.2.9" evidence="5 17"/>
<organism evidence="21 22">
    <name type="scientific">Massiliimalia timonensis</name>
    <dbReference type="NCBI Taxonomy" id="1987501"/>
    <lineage>
        <taxon>Bacteria</taxon>
        <taxon>Bacillati</taxon>
        <taxon>Bacillota</taxon>
        <taxon>Clostridia</taxon>
        <taxon>Eubacteriales</taxon>
        <taxon>Oscillospiraceae</taxon>
        <taxon>Massiliimalia</taxon>
    </lineage>
</organism>
<evidence type="ECO:0000256" key="15">
    <source>
        <dbReference type="ARBA" id="ARBA00032324"/>
    </source>
</evidence>
<dbReference type="RefSeq" id="WP_093988356.1">
    <property type="nucleotide sequence ID" value="NZ_FYDD01000003.1"/>
</dbReference>
<evidence type="ECO:0000256" key="12">
    <source>
        <dbReference type="ARBA" id="ARBA00022984"/>
    </source>
</evidence>
<dbReference type="GO" id="GO:0008764">
    <property type="term" value="F:UDP-N-acetylmuramoylalanine-D-glutamate ligase activity"/>
    <property type="evidence" value="ECO:0007669"/>
    <property type="project" value="UniProtKB-UniRule"/>
</dbReference>
<keyword evidence="17 18" id="KW-0132">Cell division</keyword>
<evidence type="ECO:0000256" key="7">
    <source>
        <dbReference type="ARBA" id="ARBA00022490"/>
    </source>
</evidence>
<evidence type="ECO:0000313" key="22">
    <source>
        <dbReference type="Proteomes" id="UP000632659"/>
    </source>
</evidence>
<evidence type="ECO:0000256" key="14">
    <source>
        <dbReference type="ARBA" id="ARBA00030398"/>
    </source>
</evidence>
<comment type="catalytic activity">
    <reaction evidence="16 17 18">
        <text>UDP-N-acetyl-alpha-D-muramoyl-L-alanine + D-glutamate + ATP = UDP-N-acetyl-alpha-D-muramoyl-L-alanyl-D-glutamate + ADP + phosphate + H(+)</text>
        <dbReference type="Rhea" id="RHEA:16429"/>
        <dbReference type="ChEBI" id="CHEBI:15378"/>
        <dbReference type="ChEBI" id="CHEBI:29986"/>
        <dbReference type="ChEBI" id="CHEBI:30616"/>
        <dbReference type="ChEBI" id="CHEBI:43474"/>
        <dbReference type="ChEBI" id="CHEBI:83898"/>
        <dbReference type="ChEBI" id="CHEBI:83900"/>
        <dbReference type="ChEBI" id="CHEBI:456216"/>
        <dbReference type="EC" id="6.3.2.9"/>
    </reaction>
</comment>
<keyword evidence="7 17" id="KW-0963">Cytoplasm</keyword>
<keyword evidence="11 17" id="KW-0133">Cell shape</keyword>
<evidence type="ECO:0000259" key="19">
    <source>
        <dbReference type="Pfam" id="PF02875"/>
    </source>
</evidence>
<reference evidence="21" key="1">
    <citation type="submission" date="2020-08" db="EMBL/GenBank/DDBJ databases">
        <title>Genome public.</title>
        <authorList>
            <person name="Liu C."/>
            <person name="Sun Q."/>
        </authorList>
    </citation>
    <scope>NUCLEOTIDE SEQUENCE</scope>
    <source>
        <strain evidence="21">NSJ-15</strain>
    </source>
</reference>
<evidence type="ECO:0000256" key="13">
    <source>
        <dbReference type="ARBA" id="ARBA00023316"/>
    </source>
</evidence>
<keyword evidence="22" id="KW-1185">Reference proteome</keyword>
<dbReference type="PANTHER" id="PTHR43692:SF1">
    <property type="entry name" value="UDP-N-ACETYLMURAMOYLALANINE--D-GLUTAMATE LIGASE"/>
    <property type="match status" value="1"/>
</dbReference>
<dbReference type="GO" id="GO:0005737">
    <property type="term" value="C:cytoplasm"/>
    <property type="evidence" value="ECO:0007669"/>
    <property type="project" value="UniProtKB-SubCell"/>
</dbReference>
<evidence type="ECO:0000313" key="21">
    <source>
        <dbReference type="EMBL" id="MBC8609934.1"/>
    </source>
</evidence>
<comment type="function">
    <text evidence="1 17 18">Cell wall formation. Catalyzes the addition of glutamate to the nucleotide precursor UDP-N-acetylmuramoyl-L-alanine (UMA).</text>
</comment>
<keyword evidence="17 18" id="KW-0131">Cell cycle</keyword>
<accession>A0A8J6NZN1</accession>
<evidence type="ECO:0000256" key="18">
    <source>
        <dbReference type="RuleBase" id="RU003664"/>
    </source>
</evidence>
<dbReference type="UniPathway" id="UPA00219"/>
<dbReference type="Pfam" id="PF21799">
    <property type="entry name" value="MurD-like_N"/>
    <property type="match status" value="1"/>
</dbReference>
<sequence length="468" mass="51945">MRKDTAGFFAQLQNKRIAVVGMGVSHFDLICLLIRKGLDVIVCDKRTEEQLLESYRENYEALKQKGARFSLGDRYTDAFEEADIIFRTPGMYFYHPELTKARENGKVVTSEMEVFFDLCPCKIYAVTGSDGKTTTTTLISEFLKAEGKTVHLGGNIGKALLPEIESISPEDVAVVELSSFQLISMRQSPDVAVVTNVAPNHLDVHGTMEEYIEAKTNIFCHQNAFSRTVLNLDNQITKGFSVRVRGELGFFSRTQPVKNGAYLAEDGTLVRVIQGKEEKLLHKEEIKLPGMHNVENYLTAISAVGADVSAQTIKKVAMEFGGVEHRIELVRTLDGVRYYNDSIATSPTRTIAGLKAFDQKLIVIAGGYDKKIPYEPLAPYINEKVKVLVLLGATAPKIEKAVTEDTAYDPQKLKILHAQTLEEAVETARKAAQAGDVVTLSPASASFDLYLNFEQRGQHFKRIVNALK</sequence>
<dbReference type="SUPFAM" id="SSF53244">
    <property type="entry name" value="MurD-like peptide ligases, peptide-binding domain"/>
    <property type="match status" value="1"/>
</dbReference>
<evidence type="ECO:0000256" key="6">
    <source>
        <dbReference type="ARBA" id="ARBA00015655"/>
    </source>
</evidence>
<dbReference type="InterPro" id="IPR036615">
    <property type="entry name" value="Mur_ligase_C_dom_sf"/>
</dbReference>
<evidence type="ECO:0000256" key="3">
    <source>
        <dbReference type="ARBA" id="ARBA00004752"/>
    </source>
</evidence>
<comment type="similarity">
    <text evidence="4 17">Belongs to the MurCDEF family.</text>
</comment>
<dbReference type="GO" id="GO:0009252">
    <property type="term" value="P:peptidoglycan biosynthetic process"/>
    <property type="evidence" value="ECO:0007669"/>
    <property type="project" value="UniProtKB-UniRule"/>
</dbReference>
<dbReference type="InterPro" id="IPR013221">
    <property type="entry name" value="Mur_ligase_cen"/>
</dbReference>
<evidence type="ECO:0000256" key="4">
    <source>
        <dbReference type="ARBA" id="ARBA00010416"/>
    </source>
</evidence>
<dbReference type="GO" id="GO:0008360">
    <property type="term" value="P:regulation of cell shape"/>
    <property type="evidence" value="ECO:0007669"/>
    <property type="project" value="UniProtKB-KW"/>
</dbReference>
<dbReference type="Pfam" id="PF08245">
    <property type="entry name" value="Mur_ligase_M"/>
    <property type="match status" value="1"/>
</dbReference>
<dbReference type="HAMAP" id="MF_00639">
    <property type="entry name" value="MurD"/>
    <property type="match status" value="1"/>
</dbReference>
<comment type="caution">
    <text evidence="21">The sequence shown here is derived from an EMBL/GenBank/DDBJ whole genome shotgun (WGS) entry which is preliminary data.</text>
</comment>
<keyword evidence="9 17" id="KW-0547">Nucleotide-binding</keyword>
<feature type="binding site" evidence="17">
    <location>
        <begin position="128"/>
        <end position="134"/>
    </location>
    <ligand>
        <name>ATP</name>
        <dbReference type="ChEBI" id="CHEBI:30616"/>
    </ligand>
</feature>
<keyword evidence="12 17" id="KW-0573">Peptidoglycan synthesis</keyword>
<feature type="domain" description="Mur ligase central" evidence="20">
    <location>
        <begin position="126"/>
        <end position="303"/>
    </location>
</feature>
<dbReference type="GO" id="GO:0071555">
    <property type="term" value="P:cell wall organization"/>
    <property type="evidence" value="ECO:0007669"/>
    <property type="project" value="UniProtKB-KW"/>
</dbReference>
<evidence type="ECO:0000256" key="5">
    <source>
        <dbReference type="ARBA" id="ARBA00012212"/>
    </source>
</evidence>
<dbReference type="GO" id="GO:0051301">
    <property type="term" value="P:cell division"/>
    <property type="evidence" value="ECO:0007669"/>
    <property type="project" value="UniProtKB-KW"/>
</dbReference>
<keyword evidence="13 17" id="KW-0961">Cell wall biogenesis/degradation</keyword>
<dbReference type="OrthoDB" id="9809796at2"/>
<dbReference type="PANTHER" id="PTHR43692">
    <property type="entry name" value="UDP-N-ACETYLMURAMOYLALANINE--D-GLUTAMATE LIGASE"/>
    <property type="match status" value="1"/>
</dbReference>
<keyword evidence="10 17" id="KW-0067">ATP-binding</keyword>